<evidence type="ECO:0000256" key="1">
    <source>
        <dbReference type="SAM" id="Phobius"/>
    </source>
</evidence>
<dbReference type="EMBL" id="MDYN01000161">
    <property type="protein sequence ID" value="OQD75000.1"/>
    <property type="molecule type" value="Genomic_DNA"/>
</dbReference>
<evidence type="ECO:0000313" key="3">
    <source>
        <dbReference type="EMBL" id="OQD75000.1"/>
    </source>
</evidence>
<evidence type="ECO:0000256" key="2">
    <source>
        <dbReference type="SAM" id="SignalP"/>
    </source>
</evidence>
<dbReference type="AlphaFoldDB" id="A0A1V6PD47"/>
<protein>
    <recommendedName>
        <fullName evidence="5">Amino acid permease/ SLC12A domain-containing protein</fullName>
    </recommendedName>
</protein>
<keyword evidence="1" id="KW-0472">Membrane</keyword>
<accession>A0A1V6PD47</accession>
<keyword evidence="1" id="KW-0812">Transmembrane</keyword>
<evidence type="ECO:0008006" key="5">
    <source>
        <dbReference type="Google" id="ProtNLM"/>
    </source>
</evidence>
<evidence type="ECO:0000313" key="4">
    <source>
        <dbReference type="Proteomes" id="UP000191672"/>
    </source>
</evidence>
<keyword evidence="1" id="KW-1133">Transmembrane helix</keyword>
<name>A0A1V6PD47_9EURO</name>
<feature type="chain" id="PRO_5010724274" description="Amino acid permease/ SLC12A domain-containing protein" evidence="2">
    <location>
        <begin position="17"/>
        <end position="88"/>
    </location>
</feature>
<gene>
    <name evidence="3" type="ORF">PENANT_c161G04994</name>
</gene>
<dbReference type="Proteomes" id="UP000191672">
    <property type="component" value="Unassembled WGS sequence"/>
</dbReference>
<feature type="signal peptide" evidence="2">
    <location>
        <begin position="1"/>
        <end position="16"/>
    </location>
</feature>
<organism evidence="3 4">
    <name type="scientific">Penicillium antarcticum</name>
    <dbReference type="NCBI Taxonomy" id="416450"/>
    <lineage>
        <taxon>Eukaryota</taxon>
        <taxon>Fungi</taxon>
        <taxon>Dikarya</taxon>
        <taxon>Ascomycota</taxon>
        <taxon>Pezizomycotina</taxon>
        <taxon>Eurotiomycetes</taxon>
        <taxon>Eurotiomycetidae</taxon>
        <taxon>Eurotiales</taxon>
        <taxon>Aspergillaceae</taxon>
        <taxon>Penicillium</taxon>
    </lineage>
</organism>
<proteinExistence type="predicted"/>
<feature type="transmembrane region" description="Helical" evidence="1">
    <location>
        <begin position="63"/>
        <end position="85"/>
    </location>
</feature>
<sequence>MRTNALFLLLPWALRSDKPAFTDFSQFTAAAIATVVECYEASKMGFINMSIFVLFAPQDSLRLALTGWSLSIAVTVCYIIMLYLADDK</sequence>
<comment type="caution">
    <text evidence="3">The sequence shown here is derived from an EMBL/GenBank/DDBJ whole genome shotgun (WGS) entry which is preliminary data.</text>
</comment>
<keyword evidence="4" id="KW-1185">Reference proteome</keyword>
<keyword evidence="2" id="KW-0732">Signal</keyword>
<reference evidence="4" key="1">
    <citation type="journal article" date="2017" name="Nat. Microbiol.">
        <title>Global analysis of biosynthetic gene clusters reveals vast potential of secondary metabolite production in Penicillium species.</title>
        <authorList>
            <person name="Nielsen J.C."/>
            <person name="Grijseels S."/>
            <person name="Prigent S."/>
            <person name="Ji B."/>
            <person name="Dainat J."/>
            <person name="Nielsen K.F."/>
            <person name="Frisvad J.C."/>
            <person name="Workman M."/>
            <person name="Nielsen J."/>
        </authorList>
    </citation>
    <scope>NUCLEOTIDE SEQUENCE [LARGE SCALE GENOMIC DNA]</scope>
    <source>
        <strain evidence="4">IBT 31811</strain>
    </source>
</reference>